<evidence type="ECO:0000313" key="2">
    <source>
        <dbReference type="EMBL" id="MBT1697326.1"/>
    </source>
</evidence>
<dbReference type="Gene3D" id="3.30.70.1320">
    <property type="entry name" value="Multidrug efflux transporter AcrB pore domain like"/>
    <property type="match status" value="1"/>
</dbReference>
<dbReference type="PRINTS" id="PR00702">
    <property type="entry name" value="ACRIFLAVINRP"/>
</dbReference>
<dbReference type="AlphaFoldDB" id="A0AAP2GIK2"/>
<accession>A0AAP2GIK2</accession>
<feature type="transmembrane region" description="Helical" evidence="1">
    <location>
        <begin position="332"/>
        <end position="352"/>
    </location>
</feature>
<dbReference type="Gene3D" id="3.30.70.1440">
    <property type="entry name" value="Multidrug efflux transporter AcrB pore domain"/>
    <property type="match status" value="1"/>
</dbReference>
<gene>
    <name evidence="2" type="ORF">KK083_10590</name>
</gene>
<dbReference type="PANTHER" id="PTHR32063:SF0">
    <property type="entry name" value="SWARMING MOTILITY PROTEIN SWRC"/>
    <property type="match status" value="1"/>
</dbReference>
<feature type="transmembrane region" description="Helical" evidence="1">
    <location>
        <begin position="888"/>
        <end position="908"/>
    </location>
</feature>
<dbReference type="GO" id="GO:0042910">
    <property type="term" value="F:xenobiotic transmembrane transporter activity"/>
    <property type="evidence" value="ECO:0007669"/>
    <property type="project" value="TreeGrafter"/>
</dbReference>
<dbReference type="Gene3D" id="1.20.1640.10">
    <property type="entry name" value="Multidrug efflux transporter AcrB transmembrane domain"/>
    <property type="match status" value="2"/>
</dbReference>
<feature type="transmembrane region" description="Helical" evidence="1">
    <location>
        <begin position="12"/>
        <end position="32"/>
    </location>
</feature>
<evidence type="ECO:0000313" key="3">
    <source>
        <dbReference type="Proteomes" id="UP001319200"/>
    </source>
</evidence>
<feature type="transmembrane region" description="Helical" evidence="1">
    <location>
        <begin position="430"/>
        <end position="450"/>
    </location>
</feature>
<sequence length="1056" mass="115367">MNLTEISIRRPSVIIVIFAVLMLGGAYCYTTLRYELLPPMEVPTLVITTPYPGAAPTEVEQSVTKKIEDVVSGLDGVKSILAQSYEGVSVIIAEFTVGTDTDTKQQDAQRAINNIQNTLPEDAETPSITKVSPSDQPIIDLMVVADLSARESFDLVKNEILPQIQQIEGIGETRLLGGQEREIKVNVDKDKLAHYNLSLSQVTQAINSANLDFPTGKVKDRNDQITVRLAGKFESISAIENLIITTGGSSPVRVADVADVVDGTKDQASISRFNGQEGIAISIKKQSKANAVKISEELRKKITSIEKKYADNGLKIIIADDTSEFTLEAADAVTHDLVIAVILVAAVMLLFLHSIRDSLIVLVAIPASLLSTFIAMYLFGYSLNLMTLLAMSLVIGILVDDSIVVLENIHRHLHMGKDKIRATLDGRKEIGFSAMAITMVDVVVFLPIALIDTIIGDVLRQYSVTIVVSTLMSLFVCYTITPWLASRFGRVTHLDEKKALHRPLIAFESWVNRLTTWYTGQLRWTLRHKLITTIAVICAFIATIAVMKMGILGQEMVASGDRGKLLLKLEYDKRTSLTENNIRTLSIENYLRSQPEVRTVFSNVGGASTSGVVATIGSENKTELTVGLVDVDERTLTTGEFMIRIRKELESAYPGLEVNSTVIGITKSEEPIQIVLNSEHKGDLAKATRQLETLIKSIPGANDVSVSVEDGNPELTIGLDREKMAQLGLTVGQVGETLQNAYAGNTDAQYRVGNNEYDINVRLDEFDRNNPADVENISFINNKGERIALTQFASVQQSSGPSMLERKNRRTSVTIKSNVLGITSGTLAENINKKIATEPLPTTVDMNWTGDIERQADSFSALGLALAAAILLVYLVMVVLYDSFIYPFVVLFSVPVALIGALIALNLAMSTLSIFTMLGVIMLIGLVLKNGILIVDFTNQRKLDGLSTFDALIDAGQSRLRPILMTTIAMVIGMLPIALADGAGAEWKNGLAIVMIGGLLSSLMLTVFVVPMVYYIVDRLKDKLNNLKRTRQASVEEILDPSPVLQPVRSDNETIL</sequence>
<dbReference type="SUPFAM" id="SSF82693">
    <property type="entry name" value="Multidrug efflux transporter AcrB pore domain, PN1, PN2, PC1 and PC2 subdomains"/>
    <property type="match status" value="2"/>
</dbReference>
<keyword evidence="1" id="KW-1133">Transmembrane helix</keyword>
<keyword evidence="1" id="KW-0472">Membrane</keyword>
<reference evidence="2 3" key="1">
    <citation type="submission" date="2021-05" db="EMBL/GenBank/DDBJ databases">
        <title>A Polyphasic approach of four new species of the genus Ohtaekwangia: Ohtaekwangia histidinii sp. nov., Ohtaekwangia cretensis sp. nov., Ohtaekwangia indiensis sp. nov., Ohtaekwangia reichenbachii sp. nov. from diverse environment.</title>
        <authorList>
            <person name="Octaviana S."/>
        </authorList>
    </citation>
    <scope>NUCLEOTIDE SEQUENCE [LARGE SCALE GENOMIC DNA]</scope>
    <source>
        <strain evidence="2 3">PWU4</strain>
    </source>
</reference>
<feature type="transmembrane region" description="Helical" evidence="1">
    <location>
        <begin position="359"/>
        <end position="379"/>
    </location>
</feature>
<comment type="caution">
    <text evidence="2">The sequence shown here is derived from an EMBL/GenBank/DDBJ whole genome shotgun (WGS) entry which is preliminary data.</text>
</comment>
<dbReference type="SUPFAM" id="SSF82714">
    <property type="entry name" value="Multidrug efflux transporter AcrB TolC docking domain, DN and DC subdomains"/>
    <property type="match status" value="2"/>
</dbReference>
<feature type="transmembrane region" description="Helical" evidence="1">
    <location>
        <begin position="960"/>
        <end position="979"/>
    </location>
</feature>
<dbReference type="Pfam" id="PF00873">
    <property type="entry name" value="ACR_tran"/>
    <property type="match status" value="1"/>
</dbReference>
<feature type="transmembrane region" description="Helical" evidence="1">
    <location>
        <begin position="859"/>
        <end position="881"/>
    </location>
</feature>
<keyword evidence="3" id="KW-1185">Reference proteome</keyword>
<dbReference type="PANTHER" id="PTHR32063">
    <property type="match status" value="1"/>
</dbReference>
<feature type="transmembrane region" description="Helical" evidence="1">
    <location>
        <begin position="914"/>
        <end position="939"/>
    </location>
</feature>
<feature type="transmembrane region" description="Helical" evidence="1">
    <location>
        <begin position="991"/>
        <end position="1017"/>
    </location>
</feature>
<dbReference type="RefSeq" id="WP_254163196.1">
    <property type="nucleotide sequence ID" value="NZ_JAHESF010000008.1"/>
</dbReference>
<name>A0AAP2GIK2_9BACT</name>
<feature type="transmembrane region" description="Helical" evidence="1">
    <location>
        <begin position="462"/>
        <end position="485"/>
    </location>
</feature>
<dbReference type="Gene3D" id="3.30.70.1430">
    <property type="entry name" value="Multidrug efflux transporter AcrB pore domain"/>
    <property type="match status" value="2"/>
</dbReference>
<dbReference type="GO" id="GO:0005886">
    <property type="term" value="C:plasma membrane"/>
    <property type="evidence" value="ECO:0007669"/>
    <property type="project" value="TreeGrafter"/>
</dbReference>
<dbReference type="SUPFAM" id="SSF82866">
    <property type="entry name" value="Multidrug efflux transporter AcrB transmembrane domain"/>
    <property type="match status" value="2"/>
</dbReference>
<feature type="transmembrane region" description="Helical" evidence="1">
    <location>
        <begin position="385"/>
        <end position="409"/>
    </location>
</feature>
<keyword evidence="1" id="KW-0812">Transmembrane</keyword>
<protein>
    <submittedName>
        <fullName evidence="2">Efflux RND transporter permease subunit</fullName>
    </submittedName>
</protein>
<dbReference type="EMBL" id="JAHESF010000008">
    <property type="protein sequence ID" value="MBT1697326.1"/>
    <property type="molecule type" value="Genomic_DNA"/>
</dbReference>
<dbReference type="InterPro" id="IPR001036">
    <property type="entry name" value="Acrflvin-R"/>
</dbReference>
<dbReference type="Gene3D" id="3.30.2090.10">
    <property type="entry name" value="Multidrug efflux transporter AcrB TolC docking domain, DN and DC subdomains"/>
    <property type="match status" value="2"/>
</dbReference>
<evidence type="ECO:0000256" key="1">
    <source>
        <dbReference type="SAM" id="Phobius"/>
    </source>
</evidence>
<organism evidence="2 3">
    <name type="scientific">Chryseosolibacter histidini</name>
    <dbReference type="NCBI Taxonomy" id="2782349"/>
    <lineage>
        <taxon>Bacteria</taxon>
        <taxon>Pseudomonadati</taxon>
        <taxon>Bacteroidota</taxon>
        <taxon>Cytophagia</taxon>
        <taxon>Cytophagales</taxon>
        <taxon>Chryseotaleaceae</taxon>
        <taxon>Chryseosolibacter</taxon>
    </lineage>
</organism>
<dbReference type="Proteomes" id="UP001319200">
    <property type="component" value="Unassembled WGS sequence"/>
</dbReference>
<feature type="transmembrane region" description="Helical" evidence="1">
    <location>
        <begin position="530"/>
        <end position="552"/>
    </location>
</feature>
<proteinExistence type="predicted"/>
<dbReference type="InterPro" id="IPR027463">
    <property type="entry name" value="AcrB_DN_DC_subdom"/>
</dbReference>